<dbReference type="GO" id="GO:0005576">
    <property type="term" value="C:extracellular region"/>
    <property type="evidence" value="ECO:0007669"/>
    <property type="project" value="UniProtKB-SubCell"/>
</dbReference>
<feature type="chain" id="PRO_5028521667" description="RxLR effector protein" evidence="5">
    <location>
        <begin position="26"/>
        <end position="124"/>
    </location>
</feature>
<sequence length="124" mass="14287">MRLFNTSFVALAAVFLTSGTAVSKADQTNVSNVDIVHSSHGFGGEGKRFLRSHQTTDDEGKYPEEERNHDLFSALKLSDMQKDAIYRFKMFGRWKRHGYLPDAIRKDIPESLFEKYAAYRRIHD</sequence>
<feature type="signal peptide" evidence="5">
    <location>
        <begin position="1"/>
        <end position="25"/>
    </location>
</feature>
<evidence type="ECO:0000256" key="4">
    <source>
        <dbReference type="ARBA" id="ARBA00022729"/>
    </source>
</evidence>
<accession>A0A2P4X0K5</accession>
<comment type="subcellular location">
    <subcellularLocation>
        <location evidence="1 5">Secreted</location>
    </subcellularLocation>
</comment>
<comment type="function">
    <text evidence="5">Effector that suppresses plant defense responses during pathogen infection.</text>
</comment>
<evidence type="ECO:0000256" key="3">
    <source>
        <dbReference type="ARBA" id="ARBA00022525"/>
    </source>
</evidence>
<keyword evidence="8" id="KW-1185">Reference proteome</keyword>
<dbReference type="EMBL" id="NCKW01020109">
    <property type="protein sequence ID" value="POM59088.1"/>
    <property type="molecule type" value="Genomic_DNA"/>
</dbReference>
<evidence type="ECO:0000313" key="8">
    <source>
        <dbReference type="Proteomes" id="UP000237271"/>
    </source>
</evidence>
<comment type="domain">
    <text evidence="5">The RxLR-dEER motif acts to carry the protein into the host cell cytoplasm through binding to cell surface phosphatidylinositol-3-phosphate.</text>
</comment>
<organism evidence="7 8">
    <name type="scientific">Phytophthora palmivora</name>
    <dbReference type="NCBI Taxonomy" id="4796"/>
    <lineage>
        <taxon>Eukaryota</taxon>
        <taxon>Sar</taxon>
        <taxon>Stramenopiles</taxon>
        <taxon>Oomycota</taxon>
        <taxon>Peronosporomycetes</taxon>
        <taxon>Peronosporales</taxon>
        <taxon>Peronosporaceae</taxon>
        <taxon>Phytophthora</taxon>
    </lineage>
</organism>
<name>A0A2P4X0K5_9STRA</name>
<evidence type="ECO:0000256" key="6">
    <source>
        <dbReference type="SAM" id="MobiDB-lite"/>
    </source>
</evidence>
<feature type="region of interest" description="Disordered" evidence="6">
    <location>
        <begin position="40"/>
        <end position="65"/>
    </location>
</feature>
<keyword evidence="3 5" id="KW-0964">Secreted</keyword>
<feature type="compositionally biased region" description="Basic and acidic residues" evidence="6">
    <location>
        <begin position="54"/>
        <end position="65"/>
    </location>
</feature>
<comment type="similarity">
    <text evidence="2 5">Belongs to the RxLR effector family.</text>
</comment>
<dbReference type="Proteomes" id="UP000237271">
    <property type="component" value="Unassembled WGS sequence"/>
</dbReference>
<evidence type="ECO:0000256" key="1">
    <source>
        <dbReference type="ARBA" id="ARBA00004613"/>
    </source>
</evidence>
<protein>
    <recommendedName>
        <fullName evidence="5">RxLR effector protein</fullName>
    </recommendedName>
</protein>
<evidence type="ECO:0000256" key="2">
    <source>
        <dbReference type="ARBA" id="ARBA00010400"/>
    </source>
</evidence>
<evidence type="ECO:0000313" key="7">
    <source>
        <dbReference type="EMBL" id="POM59088.1"/>
    </source>
</evidence>
<proteinExistence type="inferred from homology"/>
<gene>
    <name evidence="7" type="ORF">PHPALM_36167</name>
</gene>
<comment type="caution">
    <text evidence="7">The sequence shown here is derived from an EMBL/GenBank/DDBJ whole genome shotgun (WGS) entry which is preliminary data.</text>
</comment>
<dbReference type="OrthoDB" id="125806at2759"/>
<dbReference type="InterPro" id="IPR031825">
    <property type="entry name" value="RXLR"/>
</dbReference>
<keyword evidence="4 5" id="KW-0732">Signal</keyword>
<evidence type="ECO:0000256" key="5">
    <source>
        <dbReference type="RuleBase" id="RU367124"/>
    </source>
</evidence>
<reference evidence="7 8" key="1">
    <citation type="journal article" date="2017" name="Genome Biol. Evol.">
        <title>Phytophthora megakarya and P. palmivora, closely related causal agents of cacao black pod rot, underwent increases in genome sizes and gene numbers by different mechanisms.</title>
        <authorList>
            <person name="Ali S.S."/>
            <person name="Shao J."/>
            <person name="Lary D.J."/>
            <person name="Kronmiller B."/>
            <person name="Shen D."/>
            <person name="Strem M.D."/>
            <person name="Amoako-Attah I."/>
            <person name="Akrofi A.Y."/>
            <person name="Begoude B.A."/>
            <person name="Ten Hoopen G.M."/>
            <person name="Coulibaly K."/>
            <person name="Kebe B.I."/>
            <person name="Melnick R.L."/>
            <person name="Guiltinan M.J."/>
            <person name="Tyler B.M."/>
            <person name="Meinhardt L.W."/>
            <person name="Bailey B.A."/>
        </authorList>
    </citation>
    <scope>NUCLEOTIDE SEQUENCE [LARGE SCALE GENOMIC DNA]</scope>
    <source>
        <strain evidence="8">sbr112.9</strain>
    </source>
</reference>
<dbReference type="Pfam" id="PF16810">
    <property type="entry name" value="RXLR"/>
    <property type="match status" value="1"/>
</dbReference>
<dbReference type="AlphaFoldDB" id="A0A2P4X0K5"/>